<accession>A0A7W7CZM4</accession>
<keyword evidence="2" id="KW-1185">Reference proteome</keyword>
<protein>
    <recommendedName>
        <fullName evidence="3">DUF1795 domain-containing protein</fullName>
    </recommendedName>
</protein>
<evidence type="ECO:0000313" key="1">
    <source>
        <dbReference type="EMBL" id="MBB4695946.1"/>
    </source>
</evidence>
<gene>
    <name evidence="1" type="ORF">BKA14_006094</name>
</gene>
<dbReference type="Proteomes" id="UP000542742">
    <property type="component" value="Unassembled WGS sequence"/>
</dbReference>
<evidence type="ECO:0008006" key="3">
    <source>
        <dbReference type="Google" id="ProtNLM"/>
    </source>
</evidence>
<organism evidence="1 2">
    <name type="scientific">Paractinoplanes abujensis</name>
    <dbReference type="NCBI Taxonomy" id="882441"/>
    <lineage>
        <taxon>Bacteria</taxon>
        <taxon>Bacillati</taxon>
        <taxon>Actinomycetota</taxon>
        <taxon>Actinomycetes</taxon>
        <taxon>Micromonosporales</taxon>
        <taxon>Micromonosporaceae</taxon>
        <taxon>Paractinoplanes</taxon>
    </lineage>
</organism>
<comment type="caution">
    <text evidence="1">The sequence shown here is derived from an EMBL/GenBank/DDBJ whole genome shotgun (WGS) entry which is preliminary data.</text>
</comment>
<dbReference type="EMBL" id="JACHMF010000001">
    <property type="protein sequence ID" value="MBB4695946.1"/>
    <property type="molecule type" value="Genomic_DNA"/>
</dbReference>
<dbReference type="AlphaFoldDB" id="A0A7W7CZM4"/>
<sequence length="183" mass="18833">MGRLTNLLGALGVAATLAGLALGLPAIDRSLPAERAIRSDEPYAIGAGVTVVPPPGAALDVTGTRPGASDGTVLFRLGPVKYAIVVRPFDGDLDTAAERLRQRIVDTTGYQVTGAQLEVSTAGGLAGLQGGYTAPGRGGRYAVFVADGHTIEVTISGNDLDLGRTLPQIEASTRTLRQSDEPR</sequence>
<proteinExistence type="predicted"/>
<evidence type="ECO:0000313" key="2">
    <source>
        <dbReference type="Proteomes" id="UP000542742"/>
    </source>
</evidence>
<dbReference type="RefSeq" id="WP_184954236.1">
    <property type="nucleotide sequence ID" value="NZ_BOMC01000057.1"/>
</dbReference>
<name>A0A7W7CZM4_9ACTN</name>
<reference evidence="1 2" key="1">
    <citation type="submission" date="2020-08" db="EMBL/GenBank/DDBJ databases">
        <title>Sequencing the genomes of 1000 actinobacteria strains.</title>
        <authorList>
            <person name="Klenk H.-P."/>
        </authorList>
    </citation>
    <scope>NUCLEOTIDE SEQUENCE [LARGE SCALE GENOMIC DNA]</scope>
    <source>
        <strain evidence="1 2">DSM 45518</strain>
    </source>
</reference>